<organism evidence="1 2">
    <name type="scientific">Dermacentor silvarum</name>
    <name type="common">Tick</name>
    <dbReference type="NCBI Taxonomy" id="543639"/>
    <lineage>
        <taxon>Eukaryota</taxon>
        <taxon>Metazoa</taxon>
        <taxon>Ecdysozoa</taxon>
        <taxon>Arthropoda</taxon>
        <taxon>Chelicerata</taxon>
        <taxon>Arachnida</taxon>
        <taxon>Acari</taxon>
        <taxon>Parasitiformes</taxon>
        <taxon>Ixodida</taxon>
        <taxon>Ixodoidea</taxon>
        <taxon>Ixodidae</taxon>
        <taxon>Rhipicephalinae</taxon>
        <taxon>Dermacentor</taxon>
    </lineage>
</organism>
<comment type="caution">
    <text evidence="1">The sequence shown here is derived from an EMBL/GenBank/DDBJ whole genome shotgun (WGS) entry which is preliminary data.</text>
</comment>
<dbReference type="EMBL" id="CM023476">
    <property type="protein sequence ID" value="KAH7941062.1"/>
    <property type="molecule type" value="Genomic_DNA"/>
</dbReference>
<dbReference type="Proteomes" id="UP000821865">
    <property type="component" value="Chromosome 7"/>
</dbReference>
<name>A0ACB8CEE7_DERSI</name>
<reference evidence="1" key="1">
    <citation type="submission" date="2020-05" db="EMBL/GenBank/DDBJ databases">
        <title>Large-scale comparative analyses of tick genomes elucidate their genetic diversity and vector capacities.</title>
        <authorList>
            <person name="Jia N."/>
            <person name="Wang J."/>
            <person name="Shi W."/>
            <person name="Du L."/>
            <person name="Sun Y."/>
            <person name="Zhan W."/>
            <person name="Jiang J."/>
            <person name="Wang Q."/>
            <person name="Zhang B."/>
            <person name="Ji P."/>
            <person name="Sakyi L.B."/>
            <person name="Cui X."/>
            <person name="Yuan T."/>
            <person name="Jiang B."/>
            <person name="Yang W."/>
            <person name="Lam T.T.-Y."/>
            <person name="Chang Q."/>
            <person name="Ding S."/>
            <person name="Wang X."/>
            <person name="Zhu J."/>
            <person name="Ruan X."/>
            <person name="Zhao L."/>
            <person name="Wei J."/>
            <person name="Que T."/>
            <person name="Du C."/>
            <person name="Cheng J."/>
            <person name="Dai P."/>
            <person name="Han X."/>
            <person name="Huang E."/>
            <person name="Gao Y."/>
            <person name="Liu J."/>
            <person name="Shao H."/>
            <person name="Ye R."/>
            <person name="Li L."/>
            <person name="Wei W."/>
            <person name="Wang X."/>
            <person name="Wang C."/>
            <person name="Yang T."/>
            <person name="Huo Q."/>
            <person name="Li W."/>
            <person name="Guo W."/>
            <person name="Chen H."/>
            <person name="Zhou L."/>
            <person name="Ni X."/>
            <person name="Tian J."/>
            <person name="Zhou Y."/>
            <person name="Sheng Y."/>
            <person name="Liu T."/>
            <person name="Pan Y."/>
            <person name="Xia L."/>
            <person name="Li J."/>
            <person name="Zhao F."/>
            <person name="Cao W."/>
        </authorList>
    </citation>
    <scope>NUCLEOTIDE SEQUENCE</scope>
    <source>
        <strain evidence="1">Dsil-2018</strain>
    </source>
</reference>
<sequence length="270" mass="30588">MVQPPHTPPYPAPISDHNHPTRVGTSVSIDTTLDLTFTRNVPQAQWSNLGQNLGSNNFILLSRIKAGPAKRIGIKTSLTNWDKRHELRNEHAPTHISSLKEWATTLLEDVAAVTEEVPETAGLEEVDTHLLHLWQARMSIQNRWHKRLNRKLRLKFKEESDLRRKTETTGGAPCVDELYVSAIAAQVAKHVCQSSADLRMALVRCWGAAALEAAIHWLPNGISFHVLWDCTTMTMTPECTVKLLVQTWWRTDVRRAAMRRTRGPIINVHQ</sequence>
<evidence type="ECO:0000313" key="2">
    <source>
        <dbReference type="Proteomes" id="UP000821865"/>
    </source>
</evidence>
<protein>
    <submittedName>
        <fullName evidence="1">Uncharacterized protein</fullName>
    </submittedName>
</protein>
<accession>A0ACB8CEE7</accession>
<proteinExistence type="predicted"/>
<gene>
    <name evidence="1" type="ORF">HPB49_009703</name>
</gene>
<evidence type="ECO:0000313" key="1">
    <source>
        <dbReference type="EMBL" id="KAH7941062.1"/>
    </source>
</evidence>
<keyword evidence="2" id="KW-1185">Reference proteome</keyword>